<protein>
    <submittedName>
        <fullName evidence="1">Uncharacterized protein</fullName>
    </submittedName>
</protein>
<gene>
    <name evidence="1" type="ORF">CORMATOL_01724</name>
</gene>
<name>C0E403_9CORY</name>
<dbReference type="Proteomes" id="UP000006247">
    <property type="component" value="Unassembled WGS sequence"/>
</dbReference>
<comment type="caution">
    <text evidence="1">The sequence shown here is derived from an EMBL/GenBank/DDBJ whole genome shotgun (WGS) entry which is preliminary data.</text>
</comment>
<reference evidence="1 2" key="1">
    <citation type="submission" date="2009-01" db="EMBL/GenBank/DDBJ databases">
        <authorList>
            <person name="Fulton L."/>
            <person name="Clifton S."/>
            <person name="Chinwalla A.T."/>
            <person name="Mitreva M."/>
            <person name="Sodergren E."/>
            <person name="Weinstock G."/>
            <person name="Clifton S."/>
            <person name="Dooling D.J."/>
            <person name="Fulton B."/>
            <person name="Minx P."/>
            <person name="Pepin K.H."/>
            <person name="Johnson M."/>
            <person name="Bhonagiri V."/>
            <person name="Nash W.E."/>
            <person name="Mardis E.R."/>
            <person name="Wilson R.K."/>
        </authorList>
    </citation>
    <scope>NUCLEOTIDE SEQUENCE [LARGE SCALE GENOMIC DNA]</scope>
    <source>
        <strain evidence="1 2">ATCC 33806</strain>
    </source>
</reference>
<dbReference type="EMBL" id="ACEB01000022">
    <property type="protein sequence ID" value="EEG26896.1"/>
    <property type="molecule type" value="Genomic_DNA"/>
</dbReference>
<proteinExistence type="predicted"/>
<sequence length="53" mass="5843">MRLLEDETNVVQSEFLQLFHAQLGQILTSNGDGATGGQVFDRAAAFDTAKRQF</sequence>
<organism evidence="1 2">
    <name type="scientific">Corynebacterium matruchotii ATCC 33806</name>
    <dbReference type="NCBI Taxonomy" id="566549"/>
    <lineage>
        <taxon>Bacteria</taxon>
        <taxon>Bacillati</taxon>
        <taxon>Actinomycetota</taxon>
        <taxon>Actinomycetes</taxon>
        <taxon>Mycobacteriales</taxon>
        <taxon>Corynebacteriaceae</taxon>
        <taxon>Corynebacterium</taxon>
    </lineage>
</organism>
<dbReference type="HOGENOM" id="CLU_3060615_0_0_11"/>
<evidence type="ECO:0000313" key="1">
    <source>
        <dbReference type="EMBL" id="EEG26896.1"/>
    </source>
</evidence>
<accession>C0E403</accession>
<dbReference type="AlphaFoldDB" id="C0E403"/>
<evidence type="ECO:0000313" key="2">
    <source>
        <dbReference type="Proteomes" id="UP000006247"/>
    </source>
</evidence>